<dbReference type="Proteomes" id="UP000199630">
    <property type="component" value="Unassembled WGS sequence"/>
</dbReference>
<protein>
    <recommendedName>
        <fullName evidence="4">DUF2927 domain-containing protein</fullName>
    </recommendedName>
</protein>
<dbReference type="EMBL" id="FORH01000008">
    <property type="protein sequence ID" value="SFK06708.1"/>
    <property type="molecule type" value="Genomic_DNA"/>
</dbReference>
<evidence type="ECO:0008006" key="4">
    <source>
        <dbReference type="Google" id="ProtNLM"/>
    </source>
</evidence>
<organism evidence="2 3">
    <name type="scientific">Celeribacter neptunius</name>
    <dbReference type="NCBI Taxonomy" id="588602"/>
    <lineage>
        <taxon>Bacteria</taxon>
        <taxon>Pseudomonadati</taxon>
        <taxon>Pseudomonadota</taxon>
        <taxon>Alphaproteobacteria</taxon>
        <taxon>Rhodobacterales</taxon>
        <taxon>Roseobacteraceae</taxon>
        <taxon>Celeribacter</taxon>
    </lineage>
</organism>
<keyword evidence="3" id="KW-1185">Reference proteome</keyword>
<accession>A0A1I3WGM0</accession>
<evidence type="ECO:0000256" key="1">
    <source>
        <dbReference type="SAM" id="SignalP"/>
    </source>
</evidence>
<feature type="signal peptide" evidence="1">
    <location>
        <begin position="1"/>
        <end position="25"/>
    </location>
</feature>
<dbReference type="Pfam" id="PF11150">
    <property type="entry name" value="DUF2927"/>
    <property type="match status" value="1"/>
</dbReference>
<gene>
    <name evidence="2" type="ORF">SAMN04487991_3744</name>
</gene>
<dbReference type="STRING" id="588602.SAMN04487991_3744"/>
<name>A0A1I3WGM0_9RHOB</name>
<evidence type="ECO:0000313" key="3">
    <source>
        <dbReference type="Proteomes" id="UP000199630"/>
    </source>
</evidence>
<dbReference type="OrthoDB" id="3295600at2"/>
<feature type="chain" id="PRO_5011693354" description="DUF2927 domain-containing protein" evidence="1">
    <location>
        <begin position="26"/>
        <end position="326"/>
    </location>
</feature>
<keyword evidence="1" id="KW-0732">Signal</keyword>
<proteinExistence type="predicted"/>
<sequence>MKIAGRHRSASRWAALCAGSFLALSACVQIPDTAPTPRPTTVPAPQPIAAVPPQRSEVSLALESYYARMQADLLANDLLRTDGGGPDTPYSARQLAANFDAIALNDEYTSVNGQFVAQVTPANLHRWQVPVRIGLEFGATVSPEKQATDRATVNHLVSRLANATGHSISLSSAQSSRANFHVLVLNEDERRAIGPRLTQLIPGIGQDAVRSVVNMPRSSYCLVVASDPADDGAYRSAVAIIRAEHPDLLRKSCFHEEIAQGLGLANDSPYARPTIFNDDEEFALLTRHDELLLRILYDPRLAPGMRPEIARPIATRIAYELMGEDL</sequence>
<evidence type="ECO:0000313" key="2">
    <source>
        <dbReference type="EMBL" id="SFK06708.1"/>
    </source>
</evidence>
<dbReference type="InterPro" id="IPR021323">
    <property type="entry name" value="DUF2927"/>
</dbReference>
<reference evidence="3" key="1">
    <citation type="submission" date="2016-10" db="EMBL/GenBank/DDBJ databases">
        <authorList>
            <person name="Varghese N."/>
            <person name="Submissions S."/>
        </authorList>
    </citation>
    <scope>NUCLEOTIDE SEQUENCE [LARGE SCALE GENOMIC DNA]</scope>
    <source>
        <strain evidence="3">DSM 26471</strain>
    </source>
</reference>
<dbReference type="PROSITE" id="PS51257">
    <property type="entry name" value="PROKAR_LIPOPROTEIN"/>
    <property type="match status" value="1"/>
</dbReference>
<dbReference type="AlphaFoldDB" id="A0A1I3WGM0"/>